<evidence type="ECO:0000313" key="3">
    <source>
        <dbReference type="Proteomes" id="UP000679373"/>
    </source>
</evidence>
<dbReference type="EMBL" id="CP073654">
    <property type="protein sequence ID" value="QUN37958.1"/>
    <property type="molecule type" value="Genomic_DNA"/>
</dbReference>
<dbReference type="Proteomes" id="UP000679373">
    <property type="component" value="Plasmid unnamed"/>
</dbReference>
<gene>
    <name evidence="2" type="ORF">KEC93_26070</name>
</gene>
<organism evidence="2 3">
    <name type="scientific">Clostridium beijerinckii</name>
    <name type="common">Clostridium MP</name>
    <dbReference type="NCBI Taxonomy" id="1520"/>
    <lineage>
        <taxon>Bacteria</taxon>
        <taxon>Bacillati</taxon>
        <taxon>Bacillota</taxon>
        <taxon>Clostridia</taxon>
        <taxon>Eubacteriales</taxon>
        <taxon>Clostridiaceae</taxon>
        <taxon>Clostridium</taxon>
    </lineage>
</organism>
<dbReference type="AlphaFoldDB" id="A0AB74VMT4"/>
<geneLocation type="plasmid" evidence="2">
    <name>unnamed</name>
</geneLocation>
<name>A0AB74VMT4_CLOBE</name>
<feature type="transmembrane region" description="Helical" evidence="1">
    <location>
        <begin position="104"/>
        <end position="122"/>
    </location>
</feature>
<evidence type="ECO:0000256" key="1">
    <source>
        <dbReference type="SAM" id="Phobius"/>
    </source>
</evidence>
<reference evidence="2" key="1">
    <citation type="submission" date="2021-04" db="EMBL/GenBank/DDBJ databases">
        <title>Complete genome sequence of the type strain Clostridium beijerinckii NRRL B-598.</title>
        <authorList>
            <person name="Sedlar K."/>
            <person name="Branska B."/>
            <person name="Bezdicek M."/>
            <person name="Nykrynova M."/>
            <person name="Lengerova M."/>
            <person name="Skutkova H."/>
            <person name="Patakova P."/>
        </authorList>
    </citation>
    <scope>NUCLEOTIDE SEQUENCE</scope>
    <source>
        <strain evidence="2">DSM 791</strain>
        <plasmid evidence="2">unnamed</plasmid>
    </source>
</reference>
<proteinExistence type="predicted"/>
<keyword evidence="1" id="KW-1133">Transmembrane helix</keyword>
<accession>A0AB74VMT4</accession>
<keyword evidence="3" id="KW-1185">Reference proteome</keyword>
<keyword evidence="1" id="KW-0812">Transmembrane</keyword>
<protein>
    <submittedName>
        <fullName evidence="2">Uncharacterized protein</fullName>
    </submittedName>
</protein>
<evidence type="ECO:0000313" key="2">
    <source>
        <dbReference type="EMBL" id="QUN37958.1"/>
    </source>
</evidence>
<sequence length="154" mass="18238">MNRLRNYIKSFDNISSSSKHEEYINVKSEIKDRCKNDSRYENVDFIDLEIERIEENIETKKSPYLSILYAFFATTLSLLIPNLINLNTFNKGQTATKSDQLFNVLFILVMIVYIVVVFIVFINKLRKQEGEFQCYIVYKKVLNELRQEIENSND</sequence>
<keyword evidence="2" id="KW-0614">Plasmid</keyword>
<dbReference type="RefSeq" id="WP_077869040.1">
    <property type="nucleotide sequence ID" value="NZ_BKAK01000045.1"/>
</dbReference>
<dbReference type="GeneID" id="66348071"/>
<feature type="transmembrane region" description="Helical" evidence="1">
    <location>
        <begin position="64"/>
        <end position="84"/>
    </location>
</feature>
<keyword evidence="1" id="KW-0472">Membrane</keyword>